<reference evidence="5 6" key="1">
    <citation type="submission" date="2013-03" db="EMBL/GenBank/DDBJ databases">
        <title>The Genome Sequence of Exophiala aquamarina CBS 119918.</title>
        <authorList>
            <consortium name="The Broad Institute Genomics Platform"/>
            <person name="Cuomo C."/>
            <person name="de Hoog S."/>
            <person name="Gorbushina A."/>
            <person name="Walker B."/>
            <person name="Young S.K."/>
            <person name="Zeng Q."/>
            <person name="Gargeya S."/>
            <person name="Fitzgerald M."/>
            <person name="Haas B."/>
            <person name="Abouelleil A."/>
            <person name="Allen A.W."/>
            <person name="Alvarado L."/>
            <person name="Arachchi H.M."/>
            <person name="Berlin A.M."/>
            <person name="Chapman S.B."/>
            <person name="Gainer-Dewar J."/>
            <person name="Goldberg J."/>
            <person name="Griggs A."/>
            <person name="Gujja S."/>
            <person name="Hansen M."/>
            <person name="Howarth C."/>
            <person name="Imamovic A."/>
            <person name="Ireland A."/>
            <person name="Larimer J."/>
            <person name="McCowan C."/>
            <person name="Murphy C."/>
            <person name="Pearson M."/>
            <person name="Poon T.W."/>
            <person name="Priest M."/>
            <person name="Roberts A."/>
            <person name="Saif S."/>
            <person name="Shea T."/>
            <person name="Sisk P."/>
            <person name="Sykes S."/>
            <person name="Wortman J."/>
            <person name="Nusbaum C."/>
            <person name="Birren B."/>
        </authorList>
    </citation>
    <scope>NUCLEOTIDE SEQUENCE [LARGE SCALE GENOMIC DNA]</scope>
    <source>
        <strain evidence="5 6">CBS 119918</strain>
    </source>
</reference>
<dbReference type="PRINTS" id="PR00411">
    <property type="entry name" value="PNDRDTASEI"/>
</dbReference>
<dbReference type="HOGENOM" id="CLU_006937_8_1_1"/>
<evidence type="ECO:0000313" key="5">
    <source>
        <dbReference type="EMBL" id="KEF55993.1"/>
    </source>
</evidence>
<evidence type="ECO:0000256" key="4">
    <source>
        <dbReference type="ARBA" id="ARBA00023002"/>
    </source>
</evidence>
<dbReference type="OrthoDB" id="66881at2759"/>
<evidence type="ECO:0000256" key="2">
    <source>
        <dbReference type="ARBA" id="ARBA00022827"/>
    </source>
</evidence>
<name>A0A072P9N3_9EURO</name>
<dbReference type="Pfam" id="PF13738">
    <property type="entry name" value="Pyr_redox_3"/>
    <property type="match status" value="1"/>
</dbReference>
<accession>A0A072P9N3</accession>
<protein>
    <recommendedName>
        <fullName evidence="7">Cyclohexanone monooxygenase</fullName>
    </recommendedName>
</protein>
<dbReference type="Gene3D" id="3.50.50.60">
    <property type="entry name" value="FAD/NAD(P)-binding domain"/>
    <property type="match status" value="2"/>
</dbReference>
<dbReference type="Proteomes" id="UP000027920">
    <property type="component" value="Unassembled WGS sequence"/>
</dbReference>
<evidence type="ECO:0000256" key="3">
    <source>
        <dbReference type="ARBA" id="ARBA00022857"/>
    </source>
</evidence>
<keyword evidence="2" id="KW-0274">FAD</keyword>
<comment type="caution">
    <text evidence="5">The sequence shown here is derived from an EMBL/GenBank/DDBJ whole genome shotgun (WGS) entry which is preliminary data.</text>
</comment>
<sequence>MGSLGTLSFTESNSKFDYDVLVIGAGLSGLYSLIKMRQLGLRVRVLEAGAGEGGTWFWNRYPGARFDSESWSYNFSFSQELLEEWSWTEHFAPQTETLKYCQFICEKFGLRGDIQFNTRVKSAHCQDSNSWLLTDETGKQYSSRFLITAMGLLNQATYPDIPGVADFEGVSMHTSRWPEGISLKDKRVGIIGTGATGIQTIQEIVKTVGHLTVFQRNPNWSAPLHNAKITPEDMNEIRSRYPEIFRLCNESWSCFVHGADKRRTFDVPKEEREAFWEELYSKPGFAKWLSNFGDINTDKAANAEFSNFIAKKIRQRVHDPATAEKLIPRDHGFGTKRVPLETFYFEAYNQPNVRLLDIKEDPIERITENGIKTRDDFVELDILIYATGFDAITGAFSAIDFRGIDGQKIMDTWAEGPRTQMGLFVHKFPNMMMILGPHQMFGNIPRSIEYAVNWVSSCIEYCRDHNITRIEATPEGVERWTEHVHKCSEGLLANEVDSWMTGVNKNLKHKQTRIIARYNGPAPGYRALTKGVADRGYVDLTLG</sequence>
<evidence type="ECO:0000313" key="6">
    <source>
        <dbReference type="Proteomes" id="UP000027920"/>
    </source>
</evidence>
<dbReference type="GO" id="GO:0016491">
    <property type="term" value="F:oxidoreductase activity"/>
    <property type="evidence" value="ECO:0007669"/>
    <property type="project" value="UniProtKB-KW"/>
</dbReference>
<gene>
    <name evidence="5" type="ORF">A1O9_07573</name>
</gene>
<evidence type="ECO:0000256" key="1">
    <source>
        <dbReference type="ARBA" id="ARBA00022630"/>
    </source>
</evidence>
<organism evidence="5 6">
    <name type="scientific">Exophiala aquamarina CBS 119918</name>
    <dbReference type="NCBI Taxonomy" id="1182545"/>
    <lineage>
        <taxon>Eukaryota</taxon>
        <taxon>Fungi</taxon>
        <taxon>Dikarya</taxon>
        <taxon>Ascomycota</taxon>
        <taxon>Pezizomycotina</taxon>
        <taxon>Eurotiomycetes</taxon>
        <taxon>Chaetothyriomycetidae</taxon>
        <taxon>Chaetothyriales</taxon>
        <taxon>Herpotrichiellaceae</taxon>
        <taxon>Exophiala</taxon>
    </lineage>
</organism>
<keyword evidence="3" id="KW-0521">NADP</keyword>
<dbReference type="InterPro" id="IPR036188">
    <property type="entry name" value="FAD/NAD-bd_sf"/>
</dbReference>
<dbReference type="RefSeq" id="XP_013258583.1">
    <property type="nucleotide sequence ID" value="XM_013403129.1"/>
</dbReference>
<dbReference type="PANTHER" id="PTHR43098">
    <property type="entry name" value="L-ORNITHINE N(5)-MONOOXYGENASE-RELATED"/>
    <property type="match status" value="1"/>
</dbReference>
<evidence type="ECO:0008006" key="7">
    <source>
        <dbReference type="Google" id="ProtNLM"/>
    </source>
</evidence>
<dbReference type="InterPro" id="IPR050775">
    <property type="entry name" value="FAD-binding_Monooxygenases"/>
</dbReference>
<dbReference type="GeneID" id="25282487"/>
<keyword evidence="6" id="KW-1185">Reference proteome</keyword>
<dbReference type="AlphaFoldDB" id="A0A072P9N3"/>
<keyword evidence="4" id="KW-0560">Oxidoreductase</keyword>
<dbReference type="VEuPathDB" id="FungiDB:A1O9_07573"/>
<dbReference type="EMBL" id="AMGV01000006">
    <property type="protein sequence ID" value="KEF55993.1"/>
    <property type="molecule type" value="Genomic_DNA"/>
</dbReference>
<dbReference type="PANTHER" id="PTHR43098:SF5">
    <property type="entry name" value="DUAL-FUNCTIONAL MONOOXYGENASE_METHYLTRANSFERASE PSOF"/>
    <property type="match status" value="1"/>
</dbReference>
<keyword evidence="1" id="KW-0285">Flavoprotein</keyword>
<proteinExistence type="predicted"/>
<dbReference type="SUPFAM" id="SSF51905">
    <property type="entry name" value="FAD/NAD(P)-binding domain"/>
    <property type="match status" value="3"/>
</dbReference>